<accession>A0A242N1Y0</accession>
<reference evidence="1 2" key="1">
    <citation type="submission" date="2017-03" db="EMBL/GenBank/DDBJ databases">
        <title>Genome analysis of strain PAMC 26510.</title>
        <authorList>
            <person name="Oh H.-M."/>
            <person name="Yang J.-A."/>
        </authorList>
    </citation>
    <scope>NUCLEOTIDE SEQUENCE [LARGE SCALE GENOMIC DNA]</scope>
    <source>
        <strain evidence="1 2">PAMC 26510</strain>
    </source>
</reference>
<dbReference type="AlphaFoldDB" id="A0A242N1Y0"/>
<protein>
    <submittedName>
        <fullName evidence="1">Uncharacterized protein</fullName>
    </submittedName>
</protein>
<sequence>MISDFRHPRRGAFSIFAAPRRSTYRTSFSQADIAEAQ</sequence>
<comment type="caution">
    <text evidence="1">The sequence shown here is derived from an EMBL/GenBank/DDBJ whole genome shotgun (WGS) entry which is preliminary data.</text>
</comment>
<dbReference type="EMBL" id="NBTY01000052">
    <property type="protein sequence ID" value="OTP77675.1"/>
    <property type="molecule type" value="Genomic_DNA"/>
</dbReference>
<name>A0A242N1Y0_CABSO</name>
<organism evidence="1 2">
    <name type="scientific">Caballeronia sordidicola</name>
    <name type="common">Burkholderia sordidicola</name>
    <dbReference type="NCBI Taxonomy" id="196367"/>
    <lineage>
        <taxon>Bacteria</taxon>
        <taxon>Pseudomonadati</taxon>
        <taxon>Pseudomonadota</taxon>
        <taxon>Betaproteobacteria</taxon>
        <taxon>Burkholderiales</taxon>
        <taxon>Burkholderiaceae</taxon>
        <taxon>Caballeronia</taxon>
    </lineage>
</organism>
<evidence type="ECO:0000313" key="1">
    <source>
        <dbReference type="EMBL" id="OTP77675.1"/>
    </source>
</evidence>
<dbReference type="Proteomes" id="UP000194546">
    <property type="component" value="Unassembled WGS sequence"/>
</dbReference>
<gene>
    <name evidence="1" type="ORF">PAMC26510_08380</name>
</gene>
<proteinExistence type="predicted"/>
<evidence type="ECO:0000313" key="2">
    <source>
        <dbReference type="Proteomes" id="UP000194546"/>
    </source>
</evidence>